<reference evidence="2" key="1">
    <citation type="journal article" date="2019" name="Front. Microbiol.">
        <title>Pandoravirus Celtis Illustrates the Microevolution Processes at Work in the Giant Pandoraviridae Genomes.</title>
        <authorList>
            <person name="Legendre M."/>
            <person name="Alempic J.M."/>
            <person name="Philippe N."/>
            <person name="Lartigue A."/>
            <person name="Jeudy S."/>
            <person name="Poirot O."/>
            <person name="Ta N.T."/>
            <person name="Nin S."/>
            <person name="Coute Y."/>
            <person name="Abergel C."/>
            <person name="Claverie J.M."/>
        </authorList>
    </citation>
    <scope>NUCLEOTIDE SEQUENCE</scope>
</reference>
<accession>A0A4D6EGX5</accession>
<proteinExistence type="predicted"/>
<protein>
    <submittedName>
        <fullName evidence="2">Uncharacterized protein</fullName>
    </submittedName>
</protein>
<sequence length="81" mass="9346">MPDTWRVDARRGSLIGRRRWREWPLACVPPPQYRLIGGTRPPRRWPSWAPISGTWSAPTTPCQADASRGRHGCWTRHARST</sequence>
<feature type="compositionally biased region" description="Polar residues" evidence="1">
    <location>
        <begin position="53"/>
        <end position="62"/>
    </location>
</feature>
<evidence type="ECO:0000256" key="1">
    <source>
        <dbReference type="SAM" id="MobiDB-lite"/>
    </source>
</evidence>
<feature type="compositionally biased region" description="Basic residues" evidence="1">
    <location>
        <begin position="69"/>
        <end position="81"/>
    </location>
</feature>
<dbReference type="EMBL" id="MK174290">
    <property type="protein sequence ID" value="QBZ80633.1"/>
    <property type="molecule type" value="Genomic_DNA"/>
</dbReference>
<feature type="region of interest" description="Disordered" evidence="1">
    <location>
        <begin position="50"/>
        <end position="81"/>
    </location>
</feature>
<name>A0A4D6EGX5_9VIRU</name>
<gene>
    <name evidence="2" type="ORF">pclt_cds_33</name>
</gene>
<evidence type="ECO:0000313" key="2">
    <source>
        <dbReference type="EMBL" id="QBZ80633.1"/>
    </source>
</evidence>
<dbReference type="Proteomes" id="UP001237152">
    <property type="component" value="Segment"/>
</dbReference>
<evidence type="ECO:0000313" key="3">
    <source>
        <dbReference type="Proteomes" id="UP001237152"/>
    </source>
</evidence>
<organism evidence="2 3">
    <name type="scientific">Pandoravirus celtis</name>
    <dbReference type="NCBI Taxonomy" id="2568002"/>
    <lineage>
        <taxon>Viruses</taxon>
        <taxon>Pandoravirus</taxon>
    </lineage>
</organism>